<dbReference type="EMBL" id="SDMK01000003">
    <property type="protein sequence ID" value="RXS94339.1"/>
    <property type="molecule type" value="Genomic_DNA"/>
</dbReference>
<accession>A0A4Q1SBF1</accession>
<reference evidence="2 3" key="1">
    <citation type="journal article" date="2016" name="Int. J. Syst. Evol. Microbiol.">
        <title>Acidipila dinghuensis sp. nov., an acidobacterium isolated from forest soil.</title>
        <authorList>
            <person name="Jiang Y.W."/>
            <person name="Wang J."/>
            <person name="Chen M.H."/>
            <person name="Lv Y.Y."/>
            <person name="Qiu L.H."/>
        </authorList>
    </citation>
    <scope>NUCLEOTIDE SEQUENCE [LARGE SCALE GENOMIC DNA]</scope>
    <source>
        <strain evidence="2 3">DHOF10</strain>
    </source>
</reference>
<proteinExistence type="predicted"/>
<keyword evidence="2" id="KW-0645">Protease</keyword>
<dbReference type="PROSITE" id="PS51787">
    <property type="entry name" value="LON_N"/>
    <property type="match status" value="1"/>
</dbReference>
<dbReference type="AlphaFoldDB" id="A0A4Q1SBF1"/>
<dbReference type="GO" id="GO:0006508">
    <property type="term" value="P:proteolysis"/>
    <property type="evidence" value="ECO:0007669"/>
    <property type="project" value="UniProtKB-KW"/>
</dbReference>
<dbReference type="Pfam" id="PF02190">
    <property type="entry name" value="LON_substr_bdg"/>
    <property type="match status" value="1"/>
</dbReference>
<dbReference type="SMART" id="SM00464">
    <property type="entry name" value="LON"/>
    <property type="match status" value="1"/>
</dbReference>
<comment type="caution">
    <text evidence="2">The sequence shown here is derived from an EMBL/GenBank/DDBJ whole genome shotgun (WGS) entry which is preliminary data.</text>
</comment>
<dbReference type="RefSeq" id="WP_129209077.1">
    <property type="nucleotide sequence ID" value="NZ_BMGU01000005.1"/>
</dbReference>
<keyword evidence="2" id="KW-0378">Hydrolase</keyword>
<keyword evidence="3" id="KW-1185">Reference proteome</keyword>
<dbReference type="InterPro" id="IPR046336">
    <property type="entry name" value="Lon_prtase_N_sf"/>
</dbReference>
<dbReference type="InterPro" id="IPR003111">
    <property type="entry name" value="Lon_prtase_N"/>
</dbReference>
<name>A0A4Q1SBF1_9BACT</name>
<evidence type="ECO:0000313" key="2">
    <source>
        <dbReference type="EMBL" id="RXS94339.1"/>
    </source>
</evidence>
<evidence type="ECO:0000259" key="1">
    <source>
        <dbReference type="PROSITE" id="PS51787"/>
    </source>
</evidence>
<feature type="domain" description="Lon N-terminal" evidence="1">
    <location>
        <begin position="1"/>
        <end position="181"/>
    </location>
</feature>
<dbReference type="PANTHER" id="PTHR46732">
    <property type="entry name" value="ATP-DEPENDENT PROTEASE LA (LON) DOMAIN PROTEIN"/>
    <property type="match status" value="1"/>
</dbReference>
<dbReference type="InterPro" id="IPR015947">
    <property type="entry name" value="PUA-like_sf"/>
</dbReference>
<sequence length="201" mass="22793">MRIPLFPLDVVLFPGAPLPLHIFEDRYKKMIGECLEQNTAFGVVRAQQDGLAVIGCTARMLRVLHQYEDGRLDILCQGEQRFEIEMLDNSLEYLQADVLFLEDEEETATREQRERCAALHFETMELAGMEMEATHLSLDGPISFQLAAALPADLGFKQQILSLRSDAERTAHLLQFYEAILPKLRSSVTTQKTAKKNGHIM</sequence>
<dbReference type="SUPFAM" id="SSF88697">
    <property type="entry name" value="PUA domain-like"/>
    <property type="match status" value="1"/>
</dbReference>
<dbReference type="Gene3D" id="2.30.130.40">
    <property type="entry name" value="LON domain-like"/>
    <property type="match status" value="1"/>
</dbReference>
<dbReference type="PANTHER" id="PTHR46732:SF8">
    <property type="entry name" value="ATP-DEPENDENT PROTEASE LA (LON) DOMAIN PROTEIN"/>
    <property type="match status" value="1"/>
</dbReference>
<dbReference type="GO" id="GO:0008233">
    <property type="term" value="F:peptidase activity"/>
    <property type="evidence" value="ECO:0007669"/>
    <property type="project" value="UniProtKB-KW"/>
</dbReference>
<protein>
    <submittedName>
        <fullName evidence="2">ATP-dependent protease La domain-containing protein</fullName>
    </submittedName>
</protein>
<dbReference type="OrthoDB" id="9806457at2"/>
<gene>
    <name evidence="2" type="ORF">ESZ00_14705</name>
</gene>
<evidence type="ECO:0000313" key="3">
    <source>
        <dbReference type="Proteomes" id="UP000290253"/>
    </source>
</evidence>
<dbReference type="Proteomes" id="UP000290253">
    <property type="component" value="Unassembled WGS sequence"/>
</dbReference>
<organism evidence="2 3">
    <name type="scientific">Silvibacterium dinghuense</name>
    <dbReference type="NCBI Taxonomy" id="1560006"/>
    <lineage>
        <taxon>Bacteria</taxon>
        <taxon>Pseudomonadati</taxon>
        <taxon>Acidobacteriota</taxon>
        <taxon>Terriglobia</taxon>
        <taxon>Terriglobales</taxon>
        <taxon>Acidobacteriaceae</taxon>
        <taxon>Silvibacterium</taxon>
    </lineage>
</organism>